<evidence type="ECO:0000313" key="2">
    <source>
        <dbReference type="EMBL" id="AWI76426.1"/>
    </source>
</evidence>
<dbReference type="InterPro" id="IPR050664">
    <property type="entry name" value="Octanoyltrans_LipM/LipL"/>
</dbReference>
<keyword evidence="3" id="KW-1185">Reference proteome</keyword>
<dbReference type="Gene3D" id="3.30.930.10">
    <property type="entry name" value="Bira Bifunctional Protein, Domain 2"/>
    <property type="match status" value="1"/>
</dbReference>
<dbReference type="Proteomes" id="UP000244930">
    <property type="component" value="Chromosome"/>
</dbReference>
<dbReference type="AlphaFoldDB" id="A0A2U8GTU3"/>
<accession>A0A2U8GTU3</accession>
<gene>
    <name evidence="2" type="ORF">CEW83_15410</name>
</gene>
<sequence length="250" mass="26722">MYDAEPRLAMVSSTDEQRWHEALLQAPVREPQLRLWTYRAPGVVFGCSQAALLNQARSRPAGCELVQRSSGGGAVLTGPWMLSTSILLPPDHRLLAGGTVTSYRWLGVLIAGLLRDMGIAAHALSPADVRGSTADPALGWACFGGLSPWEVVVDGRKIVGLAQLRRRHGVLLTSGTLLARPDWTLLCDTLDRPAGDRAALERRTTSCEEALGSAPLVEGFASALHQMLTDVLGVHPVPLSNPFPTHSVAA</sequence>
<keyword evidence="2" id="KW-0436">Ligase</keyword>
<dbReference type="PROSITE" id="PS51733">
    <property type="entry name" value="BPL_LPL_CATALYTIC"/>
    <property type="match status" value="1"/>
</dbReference>
<feature type="domain" description="BPL/LPL catalytic" evidence="1">
    <location>
        <begin position="27"/>
        <end position="236"/>
    </location>
</feature>
<dbReference type="GO" id="GO:0016874">
    <property type="term" value="F:ligase activity"/>
    <property type="evidence" value="ECO:0007669"/>
    <property type="project" value="UniProtKB-KW"/>
</dbReference>
<proteinExistence type="predicted"/>
<protein>
    <submittedName>
        <fullName evidence="2">Lipoate--protein ligase</fullName>
    </submittedName>
</protein>
<dbReference type="InterPro" id="IPR004143">
    <property type="entry name" value="BPL_LPL_catalytic"/>
</dbReference>
<dbReference type="PANTHER" id="PTHR43679">
    <property type="entry name" value="OCTANOYLTRANSFERASE LIPM-RELATED"/>
    <property type="match status" value="1"/>
</dbReference>
<organism evidence="2 3">
    <name type="scientific">Parazoarcus communis</name>
    <dbReference type="NCBI Taxonomy" id="41977"/>
    <lineage>
        <taxon>Bacteria</taxon>
        <taxon>Pseudomonadati</taxon>
        <taxon>Pseudomonadota</taxon>
        <taxon>Betaproteobacteria</taxon>
        <taxon>Rhodocyclales</taxon>
        <taxon>Zoogloeaceae</taxon>
        <taxon>Parazoarcus</taxon>
    </lineage>
</organism>
<dbReference type="Pfam" id="PF21948">
    <property type="entry name" value="LplA-B_cat"/>
    <property type="match status" value="1"/>
</dbReference>
<evidence type="ECO:0000259" key="1">
    <source>
        <dbReference type="PROSITE" id="PS51733"/>
    </source>
</evidence>
<dbReference type="InterPro" id="IPR045864">
    <property type="entry name" value="aa-tRNA-synth_II/BPL/LPL"/>
</dbReference>
<evidence type="ECO:0000313" key="3">
    <source>
        <dbReference type="Proteomes" id="UP000244930"/>
    </source>
</evidence>
<dbReference type="RefSeq" id="WP_108950125.1">
    <property type="nucleotide sequence ID" value="NZ_CP022187.1"/>
</dbReference>
<dbReference type="EMBL" id="CP022187">
    <property type="protein sequence ID" value="AWI76426.1"/>
    <property type="molecule type" value="Genomic_DNA"/>
</dbReference>
<dbReference type="PANTHER" id="PTHR43679:SF2">
    <property type="entry name" value="OCTANOYL-[GCVH]:PROTEIN N-OCTANOYLTRANSFERASE"/>
    <property type="match status" value="1"/>
</dbReference>
<reference evidence="2 3" key="1">
    <citation type="submission" date="2017-06" db="EMBL/GenBank/DDBJ databases">
        <title>Azoarcus.</title>
        <authorList>
            <person name="Woo J.-H."/>
            <person name="Kim H.-S."/>
        </authorList>
    </citation>
    <scope>NUCLEOTIDE SEQUENCE [LARGE SCALE GENOMIC DNA]</scope>
    <source>
        <strain evidence="2 3">TSPY31</strain>
    </source>
</reference>
<name>A0A2U8GTU3_9RHOO</name>
<dbReference type="SUPFAM" id="SSF55681">
    <property type="entry name" value="Class II aaRS and biotin synthetases"/>
    <property type="match status" value="1"/>
</dbReference>
<dbReference type="KEGG" id="acom:CEW83_15410"/>